<proteinExistence type="predicted"/>
<dbReference type="Proteomes" id="UP001341135">
    <property type="component" value="Chromosome"/>
</dbReference>
<gene>
    <name evidence="1" type="ORF">PABY_04540</name>
</gene>
<dbReference type="EMBL" id="AP028907">
    <property type="protein sequence ID" value="BES80887.1"/>
    <property type="molecule type" value="Genomic_DNA"/>
</dbReference>
<organism evidence="1 2">
    <name type="scientific">Pyrodictium abyssi</name>
    <dbReference type="NCBI Taxonomy" id="54256"/>
    <lineage>
        <taxon>Archaea</taxon>
        <taxon>Thermoproteota</taxon>
        <taxon>Thermoprotei</taxon>
        <taxon>Desulfurococcales</taxon>
        <taxon>Pyrodictiaceae</taxon>
        <taxon>Pyrodictium</taxon>
    </lineage>
</organism>
<protein>
    <submittedName>
        <fullName evidence="1">Uncharacterized protein</fullName>
    </submittedName>
</protein>
<accession>A0ABM8ITL1</accession>
<evidence type="ECO:0000313" key="2">
    <source>
        <dbReference type="Proteomes" id="UP001341135"/>
    </source>
</evidence>
<reference evidence="1 2" key="1">
    <citation type="submission" date="2023-09" db="EMBL/GenBank/DDBJ databases">
        <title>Pyrofollis japonicus gen. nov. sp. nov., a novel member of the family Pyrodictiaceae isolated from the Iheya North hydrothermal field.</title>
        <authorList>
            <person name="Miyazaki U."/>
            <person name="Sanari M."/>
            <person name="Tame A."/>
            <person name="Kitajima M."/>
            <person name="Okamoto A."/>
            <person name="Sawayama S."/>
            <person name="Miyazaki J."/>
            <person name="Takai K."/>
            <person name="Nakagawa S."/>
        </authorList>
    </citation>
    <scope>NUCLEOTIDE SEQUENCE [LARGE SCALE GENOMIC DNA]</scope>
    <source>
        <strain evidence="1 2">AV2</strain>
    </source>
</reference>
<evidence type="ECO:0000313" key="1">
    <source>
        <dbReference type="EMBL" id="BES80887.1"/>
    </source>
</evidence>
<sequence>MAQSTILRYSPDGVTTTVPDSVVFVGILRTDGSRSFSYTMRADPDAVRYVTTCRIYSFLIENLAQCIAKAKEDLQSQPRGNTTAAAG</sequence>
<keyword evidence="2" id="KW-1185">Reference proteome</keyword>
<name>A0ABM8ITL1_9CREN</name>